<dbReference type="Proteomes" id="UP000002019">
    <property type="component" value="Chromosome"/>
</dbReference>
<sequence>MLKAKIYVQLKANVLDPQGKAVTNSLHNLGYTDVIETRISKYIEMSFRNDNREKVSQEVEKICQDLLANPNTETYHYEIIAEE</sequence>
<dbReference type="HAMAP" id="MF_01926">
    <property type="entry name" value="PurS"/>
    <property type="match status" value="1"/>
</dbReference>
<dbReference type="EMBL" id="CU466930">
    <property type="protein sequence ID" value="CAO80479.1"/>
    <property type="molecule type" value="Genomic_DNA"/>
</dbReference>
<comment type="catalytic activity">
    <reaction evidence="6">
        <text>N(2)-formyl-N(1)-(5-phospho-beta-D-ribosyl)glycinamide + L-glutamine + ATP + H2O = 2-formamido-N(1)-(5-O-phospho-beta-D-ribosyl)acetamidine + L-glutamate + ADP + phosphate + H(+)</text>
        <dbReference type="Rhea" id="RHEA:17129"/>
        <dbReference type="ChEBI" id="CHEBI:15377"/>
        <dbReference type="ChEBI" id="CHEBI:15378"/>
        <dbReference type="ChEBI" id="CHEBI:29985"/>
        <dbReference type="ChEBI" id="CHEBI:30616"/>
        <dbReference type="ChEBI" id="CHEBI:43474"/>
        <dbReference type="ChEBI" id="CHEBI:58359"/>
        <dbReference type="ChEBI" id="CHEBI:147286"/>
        <dbReference type="ChEBI" id="CHEBI:147287"/>
        <dbReference type="ChEBI" id="CHEBI:456216"/>
        <dbReference type="EC" id="6.3.5.3"/>
    </reaction>
</comment>
<dbReference type="GO" id="GO:0004642">
    <property type="term" value="F:phosphoribosylformylglycinamidine synthase activity"/>
    <property type="evidence" value="ECO:0007669"/>
    <property type="project" value="UniProtKB-UniRule"/>
</dbReference>
<dbReference type="Pfam" id="PF02700">
    <property type="entry name" value="PurS"/>
    <property type="match status" value="1"/>
</dbReference>
<evidence type="ECO:0000256" key="4">
    <source>
        <dbReference type="ARBA" id="ARBA00022755"/>
    </source>
</evidence>
<keyword evidence="2 6" id="KW-0436">Ligase</keyword>
<evidence type="ECO:0000256" key="6">
    <source>
        <dbReference type="HAMAP-Rule" id="MF_01926"/>
    </source>
</evidence>
<evidence type="ECO:0000313" key="8">
    <source>
        <dbReference type="Proteomes" id="UP000002019"/>
    </source>
</evidence>
<dbReference type="OrthoDB" id="9799101at2"/>
<comment type="subunit">
    <text evidence="6">Part of the FGAM synthase complex composed of 1 PurL, 1 PurQ and 2 PurS subunits.</text>
</comment>
<keyword evidence="3 6" id="KW-0547">Nucleotide-binding</keyword>
<reference evidence="7 8" key="1">
    <citation type="journal article" date="2008" name="J. Bacteriol.">
        <title>'Candidatus Cloacamonas acidaminovorans': genome sequence reconstruction provides a first glimpse of a new bacterial division.</title>
        <authorList>
            <person name="Pelletier E."/>
            <person name="Kreimeyer A."/>
            <person name="Bocs S."/>
            <person name="Rouy Z."/>
            <person name="Gyapay G."/>
            <person name="Chouari R."/>
            <person name="Riviere D."/>
            <person name="Ganesan A."/>
            <person name="Daegelen P."/>
            <person name="Sghir A."/>
            <person name="Cohen G.N."/>
            <person name="Medigue C."/>
            <person name="Weissenbach J."/>
            <person name="Le Paslier D."/>
        </authorList>
    </citation>
    <scope>NUCLEOTIDE SEQUENCE [LARGE SCALE GENOMIC DNA]</scope>
    <source>
        <strain evidence="8">Evry</strain>
    </source>
</reference>
<proteinExistence type="inferred from homology"/>
<dbReference type="eggNOG" id="COG1828">
    <property type="taxonomic scope" value="Bacteria"/>
</dbReference>
<protein>
    <recommendedName>
        <fullName evidence="6">Phosphoribosylformylglycinamidine synthase subunit PurS</fullName>
        <shortName evidence="6">FGAM synthase</shortName>
        <ecNumber evidence="6">6.3.5.3</ecNumber>
    </recommendedName>
    <alternativeName>
        <fullName evidence="6">Formylglycinamide ribonucleotide amidotransferase subunit III</fullName>
        <shortName evidence="6">FGAR amidotransferase III</shortName>
        <shortName evidence="6">FGAR-AT III</shortName>
    </alternativeName>
    <alternativeName>
        <fullName evidence="6">Phosphoribosylformylglycinamidine synthase subunit III</fullName>
    </alternativeName>
</protein>
<dbReference type="RefSeq" id="WP_015424339.1">
    <property type="nucleotide sequence ID" value="NC_020449.1"/>
</dbReference>
<comment type="function">
    <text evidence="6">Part of the phosphoribosylformylglycinamidine synthase complex involved in the purines biosynthetic pathway. Catalyzes the ATP-dependent conversion of formylglycinamide ribonucleotide (FGAR) and glutamine to yield formylglycinamidine ribonucleotide (FGAM) and glutamate. The FGAM synthase complex is composed of three subunits. PurQ produces an ammonia molecule by converting glutamine to glutamate. PurL transfers the ammonia molecule to FGAR to form FGAM in an ATP-dependent manner. PurS interacts with PurQ and PurL and is thought to assist in the transfer of the ammonia molecule from PurQ to PurL.</text>
</comment>
<evidence type="ECO:0000256" key="3">
    <source>
        <dbReference type="ARBA" id="ARBA00022741"/>
    </source>
</evidence>
<dbReference type="InterPro" id="IPR036604">
    <property type="entry name" value="PurS-like_sf"/>
</dbReference>
<dbReference type="AlphaFoldDB" id="B0VGP2"/>
<dbReference type="InterPro" id="IPR003850">
    <property type="entry name" value="PurS"/>
</dbReference>
<dbReference type="GO" id="GO:0005524">
    <property type="term" value="F:ATP binding"/>
    <property type="evidence" value="ECO:0007669"/>
    <property type="project" value="UniProtKB-UniRule"/>
</dbReference>
<comment type="subcellular location">
    <subcellularLocation>
        <location evidence="6">Cytoplasm</location>
    </subcellularLocation>
</comment>
<dbReference type="GO" id="GO:0006189">
    <property type="term" value="P:'de novo' IMP biosynthetic process"/>
    <property type="evidence" value="ECO:0007669"/>
    <property type="project" value="UniProtKB-UniRule"/>
</dbReference>
<keyword evidence="1 6" id="KW-0963">Cytoplasm</keyword>
<evidence type="ECO:0000256" key="1">
    <source>
        <dbReference type="ARBA" id="ARBA00022490"/>
    </source>
</evidence>
<dbReference type="NCBIfam" id="NF004630">
    <property type="entry name" value="PRK05974.1"/>
    <property type="match status" value="1"/>
</dbReference>
<dbReference type="KEGG" id="caci:CLOAM0594"/>
<dbReference type="HOGENOM" id="CLU_164833_3_1_0"/>
<evidence type="ECO:0000313" key="7">
    <source>
        <dbReference type="EMBL" id="CAO80479.1"/>
    </source>
</evidence>
<dbReference type="PANTHER" id="PTHR34696">
    <property type="entry name" value="PHOSPHORIBOSYLFORMYLGLYCINAMIDINE SYNTHASE SUBUNIT PURS"/>
    <property type="match status" value="1"/>
</dbReference>
<keyword evidence="8" id="KW-1185">Reference proteome</keyword>
<dbReference type="EC" id="6.3.5.3" evidence="6"/>
<dbReference type="SUPFAM" id="SSF82697">
    <property type="entry name" value="PurS-like"/>
    <property type="match status" value="1"/>
</dbReference>
<dbReference type="GO" id="GO:0005737">
    <property type="term" value="C:cytoplasm"/>
    <property type="evidence" value="ECO:0007669"/>
    <property type="project" value="UniProtKB-SubCell"/>
</dbReference>
<dbReference type="UniPathway" id="UPA00074">
    <property type="reaction ID" value="UER00128"/>
</dbReference>
<accession>B0VGP2</accession>
<dbReference type="PANTHER" id="PTHR34696:SF1">
    <property type="entry name" value="PHOSPHORIBOSYLFORMYLGLYCINAMIDINE SYNTHASE SUBUNIT PURS"/>
    <property type="match status" value="1"/>
</dbReference>
<keyword evidence="4 6" id="KW-0658">Purine biosynthesis</keyword>
<dbReference type="GO" id="GO:0016740">
    <property type="term" value="F:transferase activity"/>
    <property type="evidence" value="ECO:0007669"/>
    <property type="project" value="UniProtKB-KW"/>
</dbReference>
<comment type="similarity">
    <text evidence="6">Belongs to the PurS family.</text>
</comment>
<gene>
    <name evidence="6 7" type="primary">purS</name>
    <name evidence="7" type="ordered locus">CLOAM0594</name>
</gene>
<comment type="pathway">
    <text evidence="6">Purine metabolism; IMP biosynthesis via de novo pathway; 5-amino-1-(5-phospho-D-ribosyl)imidazole from N(2)-formyl-N(1)-(5-phospho-D-ribosyl)glycinamide: step 1/2.</text>
</comment>
<keyword evidence="5 6" id="KW-0067">ATP-binding</keyword>
<evidence type="ECO:0000256" key="2">
    <source>
        <dbReference type="ARBA" id="ARBA00022598"/>
    </source>
</evidence>
<dbReference type="NCBIfam" id="TIGR00302">
    <property type="entry name" value="phosphoribosylformylglycinamidine synthase subunit PurS"/>
    <property type="match status" value="1"/>
</dbReference>
<evidence type="ECO:0000256" key="5">
    <source>
        <dbReference type="ARBA" id="ARBA00022840"/>
    </source>
</evidence>
<organism evidence="7 8">
    <name type="scientific">Cloacimonas acidaminovorans (strain Evry)</name>
    <dbReference type="NCBI Taxonomy" id="459349"/>
    <lineage>
        <taxon>Bacteria</taxon>
        <taxon>Pseudomonadati</taxon>
        <taxon>Candidatus Cloacimonadota</taxon>
        <taxon>Candidatus Cloacimonadia</taxon>
        <taxon>Candidatus Cloacimonadales</taxon>
        <taxon>Candidatus Cloacimonadaceae</taxon>
        <taxon>Candidatus Cloacimonas</taxon>
    </lineage>
</organism>
<name>B0VGP2_CLOAI</name>
<dbReference type="STRING" id="459349.CLOAM0594"/>
<dbReference type="Gene3D" id="3.30.1280.10">
    <property type="entry name" value="Phosphoribosylformylglycinamidine synthase subunit PurS"/>
    <property type="match status" value="1"/>
</dbReference>